<evidence type="ECO:0000313" key="4">
    <source>
        <dbReference type="Proteomes" id="UP001164746"/>
    </source>
</evidence>
<dbReference type="Proteomes" id="UP001164746">
    <property type="component" value="Chromosome 2"/>
</dbReference>
<sequence>MSEKRKKFYRKCGNKKHCSQNDLDADMRGFLVTCNTHERETVREMYNLLNEYADKVYGPEVTAIKEAAGDDTDDDDDDDMEKALAKERENIIKMTKQTRRFQNTNTHCKNIIFIRTTLENPCQLAHQIFQEMLDTGIQKARYSLRMTPISLTCKANMKTIEKTLTTVLKERFETPFGVGIRYTGMVKVRNNDSVKRTTVLSLIDRTVKELNPLHQKCVDAPEVVVIFEVIRNVALISVVEDYEQFRKYNFHEVIKVAQKRFEPSDAKKEGETEASTDSAMVEEGNKAENAKGVGNEKSDTESNTTEKTESERVENEDSNCINNDSVAKSPQNNAIPHGDLNADKELPVSPNDEKVGSQSDLVTEDKATTNLILETDQSESKEQSPSVH</sequence>
<feature type="compositionally biased region" description="Basic and acidic residues" evidence="1">
    <location>
        <begin position="262"/>
        <end position="271"/>
    </location>
</feature>
<dbReference type="Gene3D" id="3.30.2300.10">
    <property type="entry name" value="THUMP superfamily"/>
    <property type="match status" value="1"/>
</dbReference>
<organism evidence="3 4">
    <name type="scientific">Mya arenaria</name>
    <name type="common">Soft-shell clam</name>
    <dbReference type="NCBI Taxonomy" id="6604"/>
    <lineage>
        <taxon>Eukaryota</taxon>
        <taxon>Metazoa</taxon>
        <taxon>Spiralia</taxon>
        <taxon>Lophotrochozoa</taxon>
        <taxon>Mollusca</taxon>
        <taxon>Bivalvia</taxon>
        <taxon>Autobranchia</taxon>
        <taxon>Heteroconchia</taxon>
        <taxon>Euheterodonta</taxon>
        <taxon>Imparidentia</taxon>
        <taxon>Neoheterodontei</taxon>
        <taxon>Myida</taxon>
        <taxon>Myoidea</taxon>
        <taxon>Myidae</taxon>
        <taxon>Mya</taxon>
    </lineage>
</organism>
<dbReference type="EMBL" id="CP111013">
    <property type="protein sequence ID" value="WAQ96644.1"/>
    <property type="molecule type" value="Genomic_DNA"/>
</dbReference>
<dbReference type="PANTHER" id="PTHR13452:SF10">
    <property type="entry name" value="THUMP DOMAIN-CONTAINING PROTEIN 1"/>
    <property type="match status" value="1"/>
</dbReference>
<feature type="compositionally biased region" description="Basic and acidic residues" evidence="1">
    <location>
        <begin position="340"/>
        <end position="355"/>
    </location>
</feature>
<feature type="region of interest" description="Disordered" evidence="1">
    <location>
        <begin position="262"/>
        <end position="388"/>
    </location>
</feature>
<evidence type="ECO:0000259" key="2">
    <source>
        <dbReference type="Pfam" id="PF02926"/>
    </source>
</evidence>
<evidence type="ECO:0000256" key="1">
    <source>
        <dbReference type="SAM" id="MobiDB-lite"/>
    </source>
</evidence>
<dbReference type="PANTHER" id="PTHR13452">
    <property type="entry name" value="THUMP DOMAIN CONTAINING PROTEIN 1-RELATED"/>
    <property type="match status" value="1"/>
</dbReference>
<dbReference type="InterPro" id="IPR040183">
    <property type="entry name" value="THUMPD1-like"/>
</dbReference>
<dbReference type="Pfam" id="PF02926">
    <property type="entry name" value="THUMP"/>
    <property type="match status" value="1"/>
</dbReference>
<accession>A0ABY7DG21</accession>
<proteinExistence type="predicted"/>
<protein>
    <submittedName>
        <fullName evidence="3">THUM1-like protein</fullName>
    </submittedName>
</protein>
<name>A0ABY7DG21_MYAAR</name>
<dbReference type="InterPro" id="IPR004114">
    <property type="entry name" value="THUMP_dom"/>
</dbReference>
<feature type="compositionally biased region" description="Polar residues" evidence="1">
    <location>
        <begin position="318"/>
        <end position="334"/>
    </location>
</feature>
<evidence type="ECO:0000313" key="3">
    <source>
        <dbReference type="EMBL" id="WAQ96644.1"/>
    </source>
</evidence>
<reference evidence="3" key="1">
    <citation type="submission" date="2022-11" db="EMBL/GenBank/DDBJ databases">
        <title>Centuries of genome instability and evolution in soft-shell clam transmissible cancer (bioRxiv).</title>
        <authorList>
            <person name="Hart S.F.M."/>
            <person name="Yonemitsu M.A."/>
            <person name="Giersch R.M."/>
            <person name="Beal B.F."/>
            <person name="Arriagada G."/>
            <person name="Davis B.W."/>
            <person name="Ostrander E.A."/>
            <person name="Goff S.P."/>
            <person name="Metzger M.J."/>
        </authorList>
    </citation>
    <scope>NUCLEOTIDE SEQUENCE</scope>
    <source>
        <strain evidence="3">MELC-2E11</strain>
        <tissue evidence="3">Siphon/mantle</tissue>
    </source>
</reference>
<dbReference type="SUPFAM" id="SSF143437">
    <property type="entry name" value="THUMP domain-like"/>
    <property type="match status" value="1"/>
</dbReference>
<gene>
    <name evidence="3" type="ORF">MAR_029334</name>
</gene>
<feature type="compositionally biased region" description="Basic and acidic residues" evidence="1">
    <location>
        <begin position="283"/>
        <end position="315"/>
    </location>
</feature>
<dbReference type="CDD" id="cd11717">
    <property type="entry name" value="THUMP_THUMPD1_like"/>
    <property type="match status" value="1"/>
</dbReference>
<feature type="domain" description="THUMP" evidence="2">
    <location>
        <begin position="154"/>
        <end position="239"/>
    </location>
</feature>
<keyword evidence="4" id="KW-1185">Reference proteome</keyword>